<evidence type="ECO:0000313" key="7">
    <source>
        <dbReference type="EMBL" id="ANZ42226.1"/>
    </source>
</evidence>
<evidence type="ECO:0000256" key="4">
    <source>
        <dbReference type="ARBA" id="ARBA00023136"/>
    </source>
</evidence>
<evidence type="ECO:0000256" key="3">
    <source>
        <dbReference type="ARBA" id="ARBA00022989"/>
    </source>
</evidence>
<dbReference type="PANTHER" id="PTHR38480">
    <property type="entry name" value="SLR0254 PROTEIN"/>
    <property type="match status" value="1"/>
</dbReference>
<keyword evidence="8" id="KW-1185">Reference proteome</keyword>
<keyword evidence="2 5" id="KW-0812">Transmembrane</keyword>
<dbReference type="KEGG" id="led:BBK82_46140"/>
<evidence type="ECO:0000259" key="6">
    <source>
        <dbReference type="Pfam" id="PF06271"/>
    </source>
</evidence>
<gene>
    <name evidence="7" type="ORF">BBK82_46140</name>
</gene>
<name>A0A1B2HWW2_9PSEU</name>
<evidence type="ECO:0000256" key="2">
    <source>
        <dbReference type="ARBA" id="ARBA00022692"/>
    </source>
</evidence>
<dbReference type="Pfam" id="PF06271">
    <property type="entry name" value="RDD"/>
    <property type="match status" value="1"/>
</dbReference>
<feature type="transmembrane region" description="Helical" evidence="5">
    <location>
        <begin position="23"/>
        <end position="44"/>
    </location>
</feature>
<evidence type="ECO:0000313" key="8">
    <source>
        <dbReference type="Proteomes" id="UP000093053"/>
    </source>
</evidence>
<dbReference type="AlphaFoldDB" id="A0A1B2HWW2"/>
<accession>A0A1B2HWW2</accession>
<keyword evidence="4 5" id="KW-0472">Membrane</keyword>
<sequence length="249" mass="26651">MGDLVTGEAVVLDLRVARLASRAVAFTFDVLVQFLLLLGVFLLSPVDLDSALSSALALSLTIAVLIGYPTAVESLSRGRSLGKVVMGLRVVRDDGGSIRFRHALVRALGGFFVDFWALGLGGAVALFVSLFSAQGKRVGDYLAGTVVVHTRAPKQTVSPVEMPPLLAEWASGLDLSQLSDELVLAVRQYLGRYHELSEQTRADLGARLADNVGVAVRSPRAEQVHPYQYLAAVLAERRNRASGAQQLGQ</sequence>
<protein>
    <recommendedName>
        <fullName evidence="6">RDD domain-containing protein</fullName>
    </recommendedName>
</protein>
<comment type="subcellular location">
    <subcellularLocation>
        <location evidence="1">Membrane</location>
        <topology evidence="1">Multi-pass membrane protein</topology>
    </subcellularLocation>
</comment>
<organism evidence="7 8">
    <name type="scientific">Lentzea guizhouensis</name>
    <dbReference type="NCBI Taxonomy" id="1586287"/>
    <lineage>
        <taxon>Bacteria</taxon>
        <taxon>Bacillati</taxon>
        <taxon>Actinomycetota</taxon>
        <taxon>Actinomycetes</taxon>
        <taxon>Pseudonocardiales</taxon>
        <taxon>Pseudonocardiaceae</taxon>
        <taxon>Lentzea</taxon>
    </lineage>
</organism>
<dbReference type="InterPro" id="IPR010432">
    <property type="entry name" value="RDD"/>
</dbReference>
<feature type="domain" description="RDD" evidence="6">
    <location>
        <begin position="17"/>
        <end position="144"/>
    </location>
</feature>
<proteinExistence type="predicted"/>
<evidence type="ECO:0000256" key="1">
    <source>
        <dbReference type="ARBA" id="ARBA00004141"/>
    </source>
</evidence>
<feature type="transmembrane region" description="Helical" evidence="5">
    <location>
        <begin position="107"/>
        <end position="131"/>
    </location>
</feature>
<reference evidence="7 8" key="1">
    <citation type="submission" date="2016-07" db="EMBL/GenBank/DDBJ databases">
        <title>Complete genome sequence of the Lentzea guizhouensis DHS C013.</title>
        <authorList>
            <person name="Cao C."/>
        </authorList>
    </citation>
    <scope>NUCLEOTIDE SEQUENCE [LARGE SCALE GENOMIC DNA]</scope>
    <source>
        <strain evidence="7 8">DHS C013</strain>
    </source>
</reference>
<dbReference type="RefSeq" id="WP_065920557.1">
    <property type="nucleotide sequence ID" value="NZ_CP016793.1"/>
</dbReference>
<dbReference type="PANTHER" id="PTHR38480:SF1">
    <property type="entry name" value="SLR0254 PROTEIN"/>
    <property type="match status" value="1"/>
</dbReference>
<dbReference type="GO" id="GO:0016020">
    <property type="term" value="C:membrane"/>
    <property type="evidence" value="ECO:0007669"/>
    <property type="project" value="UniProtKB-SubCell"/>
</dbReference>
<dbReference type="EMBL" id="CP016793">
    <property type="protein sequence ID" value="ANZ42226.1"/>
    <property type="molecule type" value="Genomic_DNA"/>
</dbReference>
<feature type="transmembrane region" description="Helical" evidence="5">
    <location>
        <begin position="50"/>
        <end position="71"/>
    </location>
</feature>
<keyword evidence="3 5" id="KW-1133">Transmembrane helix</keyword>
<dbReference type="STRING" id="1586287.BBK82_46140"/>
<evidence type="ECO:0000256" key="5">
    <source>
        <dbReference type="SAM" id="Phobius"/>
    </source>
</evidence>
<dbReference type="Proteomes" id="UP000093053">
    <property type="component" value="Chromosome"/>
</dbReference>